<evidence type="ECO:0000256" key="1">
    <source>
        <dbReference type="SAM" id="MobiDB-lite"/>
    </source>
</evidence>
<dbReference type="EMBL" id="AP014648">
    <property type="protein sequence ID" value="BAQ18297.1"/>
    <property type="molecule type" value="Genomic_DNA"/>
</dbReference>
<dbReference type="KEGG" id="mcg:GL4_2864"/>
<dbReference type="HOGENOM" id="CLU_2070319_0_0_5"/>
<organism evidence="2 3">
    <name type="scientific">Methyloceanibacter caenitepidi</name>
    <dbReference type="NCBI Taxonomy" id="1384459"/>
    <lineage>
        <taxon>Bacteria</taxon>
        <taxon>Pseudomonadati</taxon>
        <taxon>Pseudomonadota</taxon>
        <taxon>Alphaproteobacteria</taxon>
        <taxon>Hyphomicrobiales</taxon>
        <taxon>Hyphomicrobiaceae</taxon>
        <taxon>Methyloceanibacter</taxon>
    </lineage>
</organism>
<evidence type="ECO:0000313" key="3">
    <source>
        <dbReference type="Proteomes" id="UP000031643"/>
    </source>
</evidence>
<evidence type="ECO:0000313" key="2">
    <source>
        <dbReference type="EMBL" id="BAQ18297.1"/>
    </source>
</evidence>
<proteinExistence type="predicted"/>
<dbReference type="Proteomes" id="UP000031643">
    <property type="component" value="Chromosome"/>
</dbReference>
<dbReference type="AlphaFoldDB" id="A0A0A8K710"/>
<accession>A0A0A8K710</accession>
<feature type="region of interest" description="Disordered" evidence="1">
    <location>
        <begin position="98"/>
        <end position="118"/>
    </location>
</feature>
<reference evidence="2 3" key="1">
    <citation type="submission" date="2014-09" db="EMBL/GenBank/DDBJ databases">
        <title>Genome sequencing of Methyloceanibacter caenitepidi Gela4.</title>
        <authorList>
            <person name="Takeuchi M."/>
            <person name="Susumu S."/>
            <person name="Kamagata Y."/>
            <person name="Oshima K."/>
            <person name="Hattori M."/>
            <person name="Iwasaki W."/>
        </authorList>
    </citation>
    <scope>NUCLEOTIDE SEQUENCE [LARGE SCALE GENOMIC DNA]</scope>
    <source>
        <strain evidence="2 3">Gela4</strain>
    </source>
</reference>
<dbReference type="RefSeq" id="WP_045368379.1">
    <property type="nucleotide sequence ID" value="NZ_AP014648.1"/>
</dbReference>
<dbReference type="STRING" id="1384459.GL4_2864"/>
<name>A0A0A8K710_9HYPH</name>
<sequence>MTLPIRVRCTDEHGEVVIVDLSKGWLWQQQTVNNQRYTALFPPDVSTVHVDDPRGAREVVMPRGQLVRQTPDELKALELEAYKQALREEMRIRRELEAEQPLKTLKTRPDGSSVAADA</sequence>
<gene>
    <name evidence="2" type="ORF">GL4_2864</name>
</gene>
<keyword evidence="3" id="KW-1185">Reference proteome</keyword>
<protein>
    <submittedName>
        <fullName evidence="2">Uncharacterized protein</fullName>
    </submittedName>
</protein>